<dbReference type="OrthoDB" id="328659at2157"/>
<feature type="transmembrane region" description="Helical" evidence="1">
    <location>
        <begin position="40"/>
        <end position="59"/>
    </location>
</feature>
<organism evidence="2 3">
    <name type="scientific">Halorubrum alkaliphilum</name>
    <dbReference type="NCBI Taxonomy" id="261290"/>
    <lineage>
        <taxon>Archaea</taxon>
        <taxon>Methanobacteriati</taxon>
        <taxon>Methanobacteriota</taxon>
        <taxon>Stenosarchaea group</taxon>
        <taxon>Halobacteria</taxon>
        <taxon>Halobacteriales</taxon>
        <taxon>Haloferacaceae</taxon>
        <taxon>Halorubrum</taxon>
    </lineage>
</organism>
<feature type="transmembrane region" description="Helical" evidence="1">
    <location>
        <begin position="12"/>
        <end position="34"/>
    </location>
</feature>
<accession>A0A8T4GD02</accession>
<keyword evidence="1" id="KW-0472">Membrane</keyword>
<evidence type="ECO:0000256" key="1">
    <source>
        <dbReference type="SAM" id="Phobius"/>
    </source>
</evidence>
<comment type="caution">
    <text evidence="2">The sequence shown here is derived from an EMBL/GenBank/DDBJ whole genome shotgun (WGS) entry which is preliminary data.</text>
</comment>
<dbReference type="RefSeq" id="WP_209483089.1">
    <property type="nucleotide sequence ID" value="NZ_JAGGKQ010000003.1"/>
</dbReference>
<gene>
    <name evidence="2" type="ORF">J2751_000650</name>
</gene>
<evidence type="ECO:0000313" key="2">
    <source>
        <dbReference type="EMBL" id="MBP1921657.1"/>
    </source>
</evidence>
<dbReference type="AlphaFoldDB" id="A0A8T4GD02"/>
<evidence type="ECO:0000313" key="3">
    <source>
        <dbReference type="Proteomes" id="UP000823588"/>
    </source>
</evidence>
<sequence length="67" mass="7068">MSGPLGFERRDGRNLLIVASVITAVVTAVTSGPIGFRLSVGVGAAIISSIAFLVSTLVINRYKPDHW</sequence>
<dbReference type="EMBL" id="JAGGKQ010000003">
    <property type="protein sequence ID" value="MBP1921657.1"/>
    <property type="molecule type" value="Genomic_DNA"/>
</dbReference>
<dbReference type="Proteomes" id="UP000823588">
    <property type="component" value="Unassembled WGS sequence"/>
</dbReference>
<keyword evidence="1" id="KW-0812">Transmembrane</keyword>
<keyword evidence="1" id="KW-1133">Transmembrane helix</keyword>
<protein>
    <submittedName>
        <fullName evidence="2">Uncharacterized protein</fullName>
    </submittedName>
</protein>
<keyword evidence="3" id="KW-1185">Reference proteome</keyword>
<name>A0A8T4GD02_9EURY</name>
<proteinExistence type="predicted"/>
<reference evidence="2" key="1">
    <citation type="submission" date="2021-03" db="EMBL/GenBank/DDBJ databases">
        <title>Genomic Encyclopedia of Type Strains, Phase IV (KMG-IV): sequencing the most valuable type-strain genomes for metagenomic binning, comparative biology and taxonomic classification.</title>
        <authorList>
            <person name="Goeker M."/>
        </authorList>
    </citation>
    <scope>NUCLEOTIDE SEQUENCE</scope>
    <source>
        <strain evidence="2">DSM 23564</strain>
    </source>
</reference>